<name>A0ABQ8Z362_9EUKA</name>
<feature type="region of interest" description="Disordered" evidence="4">
    <location>
        <begin position="1827"/>
        <end position="1904"/>
    </location>
</feature>
<dbReference type="InterPro" id="IPR016024">
    <property type="entry name" value="ARM-type_fold"/>
</dbReference>
<feature type="region of interest" description="Disordered" evidence="4">
    <location>
        <begin position="985"/>
        <end position="1014"/>
    </location>
</feature>
<dbReference type="Pfam" id="PF12348">
    <property type="entry name" value="CLASP_N"/>
    <property type="match status" value="1"/>
</dbReference>
<evidence type="ECO:0000256" key="2">
    <source>
        <dbReference type="ARBA" id="ARBA00023212"/>
    </source>
</evidence>
<dbReference type="PANTHER" id="PTHR21567:SF9">
    <property type="entry name" value="CLIP-ASSOCIATING PROTEIN"/>
    <property type="match status" value="1"/>
</dbReference>
<evidence type="ECO:0000313" key="6">
    <source>
        <dbReference type="EMBL" id="KAJ6251329.1"/>
    </source>
</evidence>
<accession>A0ABQ8Z362</accession>
<feature type="compositionally biased region" description="Basic residues" evidence="4">
    <location>
        <begin position="666"/>
        <end position="676"/>
    </location>
</feature>
<feature type="compositionally biased region" description="Basic and acidic residues" evidence="4">
    <location>
        <begin position="1064"/>
        <end position="1079"/>
    </location>
</feature>
<evidence type="ECO:0000256" key="4">
    <source>
        <dbReference type="SAM" id="MobiDB-lite"/>
    </source>
</evidence>
<feature type="region of interest" description="Disordered" evidence="4">
    <location>
        <begin position="592"/>
        <end position="620"/>
    </location>
</feature>
<feature type="compositionally biased region" description="Basic residues" evidence="4">
    <location>
        <begin position="1412"/>
        <end position="1490"/>
    </location>
</feature>
<feature type="repeat" description="HEAT" evidence="3">
    <location>
        <begin position="168"/>
        <end position="204"/>
    </location>
</feature>
<feature type="compositionally biased region" description="Polar residues" evidence="4">
    <location>
        <begin position="1529"/>
        <end position="1563"/>
    </location>
</feature>
<evidence type="ECO:0000259" key="5">
    <source>
        <dbReference type="Pfam" id="PF12348"/>
    </source>
</evidence>
<evidence type="ECO:0000313" key="7">
    <source>
        <dbReference type="Proteomes" id="UP001150062"/>
    </source>
</evidence>
<keyword evidence="2" id="KW-0963">Cytoplasm</keyword>
<protein>
    <submittedName>
        <fullName evidence="6">Clasp</fullName>
    </submittedName>
</protein>
<feature type="compositionally biased region" description="Basic and acidic residues" evidence="4">
    <location>
        <begin position="1696"/>
        <end position="1710"/>
    </location>
</feature>
<gene>
    <name evidence="6" type="ORF">M0813_15089</name>
</gene>
<dbReference type="EMBL" id="JAOAOG010000061">
    <property type="protein sequence ID" value="KAJ6251329.1"/>
    <property type="molecule type" value="Genomic_DNA"/>
</dbReference>
<feature type="compositionally biased region" description="Low complexity" evidence="4">
    <location>
        <begin position="656"/>
        <end position="665"/>
    </location>
</feature>
<feature type="compositionally biased region" description="Basic residues" evidence="4">
    <location>
        <begin position="645"/>
        <end position="655"/>
    </location>
</feature>
<feature type="compositionally biased region" description="Polar residues" evidence="4">
    <location>
        <begin position="1508"/>
        <end position="1518"/>
    </location>
</feature>
<dbReference type="SUPFAM" id="SSF48371">
    <property type="entry name" value="ARM repeat"/>
    <property type="match status" value="2"/>
</dbReference>
<evidence type="ECO:0000256" key="1">
    <source>
        <dbReference type="ARBA" id="ARBA00004245"/>
    </source>
</evidence>
<dbReference type="InterPro" id="IPR024395">
    <property type="entry name" value="CLASP_N_dom"/>
</dbReference>
<feature type="compositionally biased region" description="Basic residues" evidence="4">
    <location>
        <begin position="1305"/>
        <end position="1359"/>
    </location>
</feature>
<dbReference type="PROSITE" id="PS50077">
    <property type="entry name" value="HEAT_REPEAT"/>
    <property type="match status" value="1"/>
</dbReference>
<reference evidence="6" key="1">
    <citation type="submission" date="2022-08" db="EMBL/GenBank/DDBJ databases">
        <title>Novel sulfate-reducing endosymbionts in the free-living metamonad Anaeramoeba.</title>
        <authorList>
            <person name="Jerlstrom-Hultqvist J."/>
            <person name="Cepicka I."/>
            <person name="Gallot-Lavallee L."/>
            <person name="Salas-Leiva D."/>
            <person name="Curtis B.A."/>
            <person name="Zahonova K."/>
            <person name="Pipaliya S."/>
            <person name="Dacks J."/>
            <person name="Roger A.J."/>
        </authorList>
    </citation>
    <scope>NUCLEOTIDE SEQUENCE</scope>
    <source>
        <strain evidence="6">Schooner1</strain>
    </source>
</reference>
<feature type="compositionally biased region" description="Basic residues" evidence="4">
    <location>
        <begin position="1215"/>
        <end position="1230"/>
    </location>
</feature>
<feature type="compositionally biased region" description="Basic residues" evidence="4">
    <location>
        <begin position="596"/>
        <end position="612"/>
    </location>
</feature>
<feature type="compositionally biased region" description="Basic and acidic residues" evidence="4">
    <location>
        <begin position="1231"/>
        <end position="1247"/>
    </location>
</feature>
<feature type="domain" description="CLASP N-terminal" evidence="5">
    <location>
        <begin position="339"/>
        <end position="556"/>
    </location>
</feature>
<proteinExistence type="predicted"/>
<feature type="compositionally biased region" description="Low complexity" evidence="4">
    <location>
        <begin position="1202"/>
        <end position="1214"/>
    </location>
</feature>
<feature type="compositionally biased region" description="Low complexity" evidence="4">
    <location>
        <begin position="1378"/>
        <end position="1387"/>
    </location>
</feature>
<comment type="caution">
    <text evidence="6">The sequence shown here is derived from an EMBL/GenBank/DDBJ whole genome shotgun (WGS) entry which is preliminary data.</text>
</comment>
<feature type="compositionally biased region" description="Polar residues" evidence="4">
    <location>
        <begin position="1720"/>
        <end position="1729"/>
    </location>
</feature>
<feature type="compositionally biased region" description="Basic residues" evidence="4">
    <location>
        <begin position="1248"/>
        <end position="1270"/>
    </location>
</feature>
<organism evidence="6 7">
    <name type="scientific">Anaeramoeba flamelloides</name>
    <dbReference type="NCBI Taxonomy" id="1746091"/>
    <lineage>
        <taxon>Eukaryota</taxon>
        <taxon>Metamonada</taxon>
        <taxon>Anaeramoebidae</taxon>
        <taxon>Anaeramoeba</taxon>
    </lineage>
</organism>
<dbReference type="Gene3D" id="1.25.10.10">
    <property type="entry name" value="Leucine-rich Repeat Variant"/>
    <property type="match status" value="2"/>
</dbReference>
<feature type="compositionally biased region" description="Basic and acidic residues" evidence="4">
    <location>
        <begin position="1087"/>
        <end position="1125"/>
    </location>
</feature>
<keyword evidence="2" id="KW-0206">Cytoskeleton</keyword>
<sequence length="2145" mass="249456">MDFKEIIQLLKSKDPDIKLKGCKNFIVWIRNDQKLSNPQISFFIKLLTAILRIDLPNSELTVESLSGVLQLLSKGARVNINTIQDLLFSIEEKYVQSKNENIALHKSFVPLTIQTILSLIRIYGAKQTFLFVRHWVKPKAHPQLKIVVITCSYQQILTNLSNYPLLEMVPSIAKLVSDKNTKVKANAISSMKEMFSLFGEPFQELLQYILNPKEFEAVKSLLEEVVVVSKNNRAELNIDFSQLQQQQQQKKQFQTKRYITPKKRYSTSPKKDQNAFINSYEKSNSKNEFSSSTELKSHINKNSKKMLPFQMKKSLMPSNWKALSDKIPEKLISDEDHLEKELDKIYKDLTENEGEDWVPRMEAMIRFESLLNGNAADYEILYTKIQNFHDPFLVQLRDLRSKINKQICYLIAHLSRRLKDRFHQMIECLLNDLLRLVDQKKKVMAESGDFCIKISIHNTRAPKCILILYGVISKTKSTVLRFKCTEYLLLMLGLWETSILEKYCTAIEKILSLTIDGLDPGTRKSGRLAFWRYAQHFTDNARIFYNKLQINTQKNLNKEKDPELNFLNFGKQVNEPVVKEVNKNLLHSIREYSKNKPQRRINRKSPIKKINRKSSNQKLIEINSNKFKEQNNHKHEHINNINNHNHNHNHNHNRYKNNNSHQNNHTQKRSSTRKERRSVDSHLNNKNSRRQRNSSGQDQRKKFISPTKSYTAKDHLARNRYSISPVRRMKSLKKKNQQSKNIRKKKSKILSKTISSLIMQLENNPDLDLKESLLISIKKKLLNSTTTFQNNKLFEKLIICILKQLQLNEIAIIQITLDILKILIISEKKIFKQYRKMVLQYLIPIIHLNEKLSSMVIVFMKMIQHSYGDLANVLIMIINQIESKYQIFCLALILNKLQQLDDHWFKNEKNIKLIMNNILPILDKNEKDLIERAKTILKFCYEKNQVSFFQQVLLLPNSKTLLLKDAFSLILPTFNEKFEEFKINKKNNNQMKNGKKKSKKTNKKPKKRILSKSSSLPSIQNPEVFFLIKNFQQIRKKDNKKPSNNSRDGNKIKLEPKNGFISKQETKADENTNKREIKEGANNNNTDHQEEKKSKIEEGKTGKEVEKIEKVGKVEKTEPEFEKMQVKQNNLNDSKENTISKKQLNTKEIKKNKKLSDQKIKKKKLIIREKHNQKSSINKKQILKRKPSPQNKKTPPRKTPTKKTPNSTNKNSVSPKKRILLNKKKKKTPKKVTEKKKTPKKETEKKKTPIKKTSIKKTSIKKTPTKKAPTKKTPNSINKKPVSKKRILLKKSRATPKKVTEKKKTPIKKTPIKKTPKNSPLKKKMLLKKVNKTPIKKTPTKKTPIPKRQKKATPVKKTNKTPVNKKITPKKANASPIKTPNSTNKNSVTKKKRILLKKSKKTPTKLPIKKTPIPKRQKKATPVKKTNKTPIRSAKKTPIPKKVKKKKILLKKTNKTPIKKAPIKKTPKKRPNMATKRKKNIKTTNKKKTPTSKSQSHNGKVKDKENDNSTQISPNNDNSKNEQKKNSKRSQTNNSNLPSQPYSNSKNLNITGNNLETNSSPSIGQEKALNNNEQSNQENNNLLMKEILDRNVSLISKLVTQQLKTYITKMIPNKENNNVNIQDFIQKTISEQQKNLILPNVVNQKNENSNHQKDHFILNQSSNSQVEKQKRGENINNNEAIGNEKKKLTKISNTTEKQENFNRHNIDKIENQNQNQNQNEHGNVKSNMDNENEENVNNKDQTQKLQLTIKINNNKNTQEKEREGEILTPKSISIKEFKPVIDKNEQPNVMEKEENEIKKEQTPLLSRPIEDNNEIQKSTTALVNIKGGSKSEKSIHHTSSTFGKQQKSQRVKENINESKKENKNVKENESKKDQKNDQNEKITKNTHNHNNRDNVIKKKNKKEQKKIKTMMNKILKAISHGKKIEKPLEFLTKLSQDKINGVWDYHFKHVTVVILYSLQTSPNLVKSEILKFFKIFVENQSKYFYQSTKLIVSQLIESRRNFDTNLPNESTQVIKYVVPVLDPQIALDQVIDFLREDSVNIYQITSIFLIELSKNVQLDLFKKKLPLIMKTIQLKCQSVNHEVTNLTNNTIVELWLLYGDGNFIEDLTPIKNQPTYDVRSISKNQQPKKRTFLEKSAKERHSISN</sequence>
<keyword evidence="7" id="KW-1185">Reference proteome</keyword>
<feature type="compositionally biased region" description="Basic residues" evidence="4">
    <location>
        <begin position="993"/>
        <end position="1010"/>
    </location>
</feature>
<feature type="compositionally biased region" description="Basic residues" evidence="4">
    <location>
        <begin position="1281"/>
        <end position="1296"/>
    </location>
</feature>
<dbReference type="PANTHER" id="PTHR21567">
    <property type="entry name" value="CLASP"/>
    <property type="match status" value="1"/>
</dbReference>
<feature type="region of interest" description="Disordered" evidence="4">
    <location>
        <begin position="1036"/>
        <end position="1567"/>
    </location>
</feature>
<feature type="compositionally biased region" description="Basic residues" evidence="4">
    <location>
        <begin position="1388"/>
        <end position="1403"/>
    </location>
</feature>
<feature type="region of interest" description="Disordered" evidence="4">
    <location>
        <begin position="638"/>
        <end position="724"/>
    </location>
</feature>
<feature type="region of interest" description="Disordered" evidence="4">
    <location>
        <begin position="1656"/>
        <end position="1744"/>
    </location>
</feature>
<dbReference type="InterPro" id="IPR011989">
    <property type="entry name" value="ARM-like"/>
</dbReference>
<dbReference type="Proteomes" id="UP001150062">
    <property type="component" value="Unassembled WGS sequence"/>
</dbReference>
<evidence type="ECO:0000256" key="3">
    <source>
        <dbReference type="PROSITE-ProRule" id="PRU00103"/>
    </source>
</evidence>
<feature type="compositionally biased region" description="Basic and acidic residues" evidence="4">
    <location>
        <begin position="1850"/>
        <end position="1883"/>
    </location>
</feature>
<feature type="compositionally biased region" description="Polar residues" evidence="4">
    <location>
        <begin position="1837"/>
        <end position="1848"/>
    </location>
</feature>
<comment type="subcellular location">
    <subcellularLocation>
        <location evidence="1">Cytoplasm</location>
        <location evidence="1">Cytoskeleton</location>
    </subcellularLocation>
</comment>
<feature type="compositionally biased region" description="Basic and acidic residues" evidence="4">
    <location>
        <begin position="1133"/>
        <end position="1159"/>
    </location>
</feature>
<dbReference type="InterPro" id="IPR021133">
    <property type="entry name" value="HEAT_type_2"/>
</dbReference>